<feature type="transmembrane region" description="Helical" evidence="6">
    <location>
        <begin position="314"/>
        <end position="337"/>
    </location>
</feature>
<dbReference type="GO" id="GO:0005886">
    <property type="term" value="C:plasma membrane"/>
    <property type="evidence" value="ECO:0007669"/>
    <property type="project" value="TreeGrafter"/>
</dbReference>
<dbReference type="InterPro" id="IPR005828">
    <property type="entry name" value="MFS_sugar_transport-like"/>
</dbReference>
<dbReference type="PANTHER" id="PTHR23508:SF10">
    <property type="entry name" value="CARBOXYLIC ACID TRANSPORTER PROTEIN HOMOLOG"/>
    <property type="match status" value="1"/>
</dbReference>
<proteinExistence type="predicted"/>
<dbReference type="EMBL" id="JAPDFW010000125">
    <property type="protein sequence ID" value="KAJ5067788.1"/>
    <property type="molecule type" value="Genomic_DNA"/>
</dbReference>
<dbReference type="Pfam" id="PF00083">
    <property type="entry name" value="Sugar_tr"/>
    <property type="match status" value="1"/>
</dbReference>
<feature type="transmembrane region" description="Helical" evidence="6">
    <location>
        <begin position="440"/>
        <end position="462"/>
    </location>
</feature>
<feature type="transmembrane region" description="Helical" evidence="6">
    <location>
        <begin position="222"/>
        <end position="241"/>
    </location>
</feature>
<protein>
    <submittedName>
        <fullName evidence="8">Sugar transport protein-related</fullName>
    </submittedName>
</protein>
<gene>
    <name evidence="8" type="ORF">M0811_02978</name>
</gene>
<comment type="subcellular location">
    <subcellularLocation>
        <location evidence="1">Membrane</location>
        <topology evidence="1">Multi-pass membrane protein</topology>
    </subcellularLocation>
</comment>
<keyword evidence="4 6" id="KW-0472">Membrane</keyword>
<keyword evidence="8" id="KW-0813">Transport</keyword>
<dbReference type="OMA" id="RMYLLCA"/>
<dbReference type="CDD" id="cd17316">
    <property type="entry name" value="MFS_SV2_like"/>
    <property type="match status" value="1"/>
</dbReference>
<reference evidence="8" key="1">
    <citation type="submission" date="2022-10" db="EMBL/GenBank/DDBJ databases">
        <title>Novel sulphate-reducing endosymbionts in the free-living metamonad Anaeramoeba.</title>
        <authorList>
            <person name="Jerlstrom-Hultqvist J."/>
            <person name="Cepicka I."/>
            <person name="Gallot-Lavallee L."/>
            <person name="Salas-Leiva D."/>
            <person name="Curtis B.A."/>
            <person name="Zahonova K."/>
            <person name="Pipaliya S."/>
            <person name="Dacks J."/>
            <person name="Roger A.J."/>
        </authorList>
    </citation>
    <scope>NUCLEOTIDE SEQUENCE</scope>
    <source>
        <strain evidence="8">BMAN</strain>
    </source>
</reference>
<evidence type="ECO:0000259" key="7">
    <source>
        <dbReference type="PROSITE" id="PS50850"/>
    </source>
</evidence>
<dbReference type="InterPro" id="IPR020846">
    <property type="entry name" value="MFS_dom"/>
</dbReference>
<keyword evidence="2 6" id="KW-0812">Transmembrane</keyword>
<evidence type="ECO:0000256" key="1">
    <source>
        <dbReference type="ARBA" id="ARBA00004141"/>
    </source>
</evidence>
<dbReference type="Proteomes" id="UP001149090">
    <property type="component" value="Unassembled WGS sequence"/>
</dbReference>
<feature type="transmembrane region" description="Helical" evidence="6">
    <location>
        <begin position="349"/>
        <end position="367"/>
    </location>
</feature>
<evidence type="ECO:0000256" key="2">
    <source>
        <dbReference type="ARBA" id="ARBA00022692"/>
    </source>
</evidence>
<feature type="transmembrane region" description="Helical" evidence="6">
    <location>
        <begin position="379"/>
        <end position="399"/>
    </location>
</feature>
<evidence type="ECO:0000256" key="4">
    <source>
        <dbReference type="ARBA" id="ARBA00023136"/>
    </source>
</evidence>
<feature type="transmembrane region" description="Helical" evidence="6">
    <location>
        <begin position="474"/>
        <end position="497"/>
    </location>
</feature>
<dbReference type="GO" id="GO:0046943">
    <property type="term" value="F:carboxylic acid transmembrane transporter activity"/>
    <property type="evidence" value="ECO:0007669"/>
    <property type="project" value="TreeGrafter"/>
</dbReference>
<name>A0A9Q0L809_ANAIG</name>
<sequence length="514" mass="56868">MNENTEENQKENQKENQNENQNEAEVISEGTDNDENAEEPLIVNQNTISSWIPARLDRLPFSRFHVHVMTWILDGLEVTIISVIGTILSRSDVLGISDVEIGLIGTIYISGAICGALVLGYLSDKYGRRALFTKIPFIYATASLFTAVLGLNFPLFVIWNWFIGFGIGGEYSSVNSTVDEFIPSAVRGRVNIFVNGSYWLGGLLGASVSLLLLNTSLIGPNYGWRIFFGIGFVLGIGIYFLRRTLPESPRWLMIHGRNEEAERIVTEIEKKVFAKKPEVPIPEDAEPVVITPGFKTSYKLIAKRMFKVDKKKSILGLSLMIGQAFFYNGLFFTYALVLKKFYNVYSDSVGIYLIFFCIGNFLGPTILGQLFDKIGRIPMISGTYILSGLLLLATSFLFLEDKLNAITQTLCWAVIFFVASAGASSAYLTVSEIFPLELRALAISFFYSTGTGLGGIISPFIFGALVSTKSRIKVFWGYVFATSLMVFAGVLELFIGVKSEGQSLEKIAKPLSSS</sequence>
<feature type="compositionally biased region" description="Basic and acidic residues" evidence="5">
    <location>
        <begin position="7"/>
        <end position="17"/>
    </location>
</feature>
<evidence type="ECO:0000313" key="8">
    <source>
        <dbReference type="EMBL" id="KAJ5067788.1"/>
    </source>
</evidence>
<organism evidence="8 9">
    <name type="scientific">Anaeramoeba ignava</name>
    <name type="common">Anaerobic marine amoeba</name>
    <dbReference type="NCBI Taxonomy" id="1746090"/>
    <lineage>
        <taxon>Eukaryota</taxon>
        <taxon>Metamonada</taxon>
        <taxon>Anaeramoebidae</taxon>
        <taxon>Anaeramoeba</taxon>
    </lineage>
</organism>
<accession>A0A9Q0L809</accession>
<dbReference type="InterPro" id="IPR036259">
    <property type="entry name" value="MFS_trans_sf"/>
</dbReference>
<dbReference type="OrthoDB" id="10264564at2759"/>
<comment type="caution">
    <text evidence="8">The sequence shown here is derived from an EMBL/GenBank/DDBJ whole genome shotgun (WGS) entry which is preliminary data.</text>
</comment>
<dbReference type="PANTHER" id="PTHR23508">
    <property type="entry name" value="CARBOXYLIC ACID TRANSPORTER PROTEIN HOMOLOG"/>
    <property type="match status" value="1"/>
</dbReference>
<keyword evidence="8" id="KW-0762">Sugar transport</keyword>
<feature type="transmembrane region" description="Helical" evidence="6">
    <location>
        <begin position="68"/>
        <end position="89"/>
    </location>
</feature>
<evidence type="ECO:0000256" key="6">
    <source>
        <dbReference type="SAM" id="Phobius"/>
    </source>
</evidence>
<feature type="transmembrane region" description="Helical" evidence="6">
    <location>
        <begin position="101"/>
        <end position="123"/>
    </location>
</feature>
<keyword evidence="3 6" id="KW-1133">Transmembrane helix</keyword>
<feature type="transmembrane region" description="Helical" evidence="6">
    <location>
        <begin position="135"/>
        <end position="162"/>
    </location>
</feature>
<dbReference type="Gene3D" id="1.20.1250.20">
    <property type="entry name" value="MFS general substrate transporter like domains"/>
    <property type="match status" value="1"/>
</dbReference>
<dbReference type="AlphaFoldDB" id="A0A9Q0L809"/>
<evidence type="ECO:0000256" key="3">
    <source>
        <dbReference type="ARBA" id="ARBA00022989"/>
    </source>
</evidence>
<evidence type="ECO:0000256" key="5">
    <source>
        <dbReference type="SAM" id="MobiDB-lite"/>
    </source>
</evidence>
<evidence type="ECO:0000313" key="9">
    <source>
        <dbReference type="Proteomes" id="UP001149090"/>
    </source>
</evidence>
<feature type="transmembrane region" description="Helical" evidence="6">
    <location>
        <begin position="405"/>
        <end position="428"/>
    </location>
</feature>
<dbReference type="PROSITE" id="PS50850">
    <property type="entry name" value="MFS"/>
    <property type="match status" value="1"/>
</dbReference>
<dbReference type="SUPFAM" id="SSF103473">
    <property type="entry name" value="MFS general substrate transporter"/>
    <property type="match status" value="1"/>
</dbReference>
<keyword evidence="9" id="KW-1185">Reference proteome</keyword>
<feature type="domain" description="Major facilitator superfamily (MFS) profile" evidence="7">
    <location>
        <begin position="63"/>
        <end position="500"/>
    </location>
</feature>
<feature type="region of interest" description="Disordered" evidence="5">
    <location>
        <begin position="1"/>
        <end position="37"/>
    </location>
</feature>